<evidence type="ECO:0000313" key="3">
    <source>
        <dbReference type="Proteomes" id="UP000248395"/>
    </source>
</evidence>
<dbReference type="Gene3D" id="1.10.260.40">
    <property type="entry name" value="lambda repressor-like DNA-binding domains"/>
    <property type="match status" value="1"/>
</dbReference>
<reference evidence="2 3" key="1">
    <citation type="submission" date="2018-05" db="EMBL/GenBank/DDBJ databases">
        <title>Genomic Encyclopedia of Type Strains, Phase IV (KMG-IV): sequencing the most valuable type-strain genomes for metagenomic binning, comparative biology and taxonomic classification.</title>
        <authorList>
            <person name="Goeker M."/>
        </authorList>
    </citation>
    <scope>NUCLEOTIDE SEQUENCE [LARGE SCALE GENOMIC DNA]</scope>
    <source>
        <strain evidence="2 3">DSM 25134</strain>
    </source>
</reference>
<dbReference type="OrthoDB" id="3173404at2"/>
<dbReference type="RefSeq" id="WP_059286192.1">
    <property type="nucleotide sequence ID" value="NZ_LNQU01000063.1"/>
</dbReference>
<sequence>MNNLQRRRELFRAGDYGLLRQLLGMSQAQFWSAIGVSQAAGSRYEASGFAPETITHALRLTHVENIDFRTVSADNIRTTA</sequence>
<dbReference type="CDD" id="cd00093">
    <property type="entry name" value="HTH_XRE"/>
    <property type="match status" value="1"/>
</dbReference>
<name>A0A318JVL2_9NEIS</name>
<feature type="domain" description="RsaL-like HTH" evidence="1">
    <location>
        <begin position="19"/>
        <end position="60"/>
    </location>
</feature>
<proteinExistence type="predicted"/>
<dbReference type="InterPro" id="IPR010982">
    <property type="entry name" value="Lambda_DNA-bd_dom_sf"/>
</dbReference>
<keyword evidence="3" id="KW-1185">Reference proteome</keyword>
<dbReference type="EMBL" id="QJKC01000005">
    <property type="protein sequence ID" value="PXX49020.1"/>
    <property type="molecule type" value="Genomic_DNA"/>
</dbReference>
<dbReference type="Proteomes" id="UP000248395">
    <property type="component" value="Unassembled WGS sequence"/>
</dbReference>
<dbReference type="InterPro" id="IPR001387">
    <property type="entry name" value="Cro/C1-type_HTH"/>
</dbReference>
<dbReference type="GO" id="GO:0003677">
    <property type="term" value="F:DNA binding"/>
    <property type="evidence" value="ECO:0007669"/>
    <property type="project" value="InterPro"/>
</dbReference>
<accession>A0A318JVL2</accession>
<dbReference type="Pfam" id="PF22495">
    <property type="entry name" value="HTH_92"/>
    <property type="match status" value="1"/>
</dbReference>
<comment type="caution">
    <text evidence="2">The sequence shown here is derived from an EMBL/GenBank/DDBJ whole genome shotgun (WGS) entry which is preliminary data.</text>
</comment>
<dbReference type="SUPFAM" id="SSF47413">
    <property type="entry name" value="lambda repressor-like DNA-binding domains"/>
    <property type="match status" value="1"/>
</dbReference>
<evidence type="ECO:0000259" key="1">
    <source>
        <dbReference type="Pfam" id="PF22495"/>
    </source>
</evidence>
<gene>
    <name evidence="2" type="ORF">DFR38_10556</name>
</gene>
<protein>
    <recommendedName>
        <fullName evidence="1">RsaL-like HTH domain-containing protein</fullName>
    </recommendedName>
</protein>
<organism evidence="2 3">
    <name type="scientific">Aquitalea magnusonii</name>
    <dbReference type="NCBI Taxonomy" id="332411"/>
    <lineage>
        <taxon>Bacteria</taxon>
        <taxon>Pseudomonadati</taxon>
        <taxon>Pseudomonadota</taxon>
        <taxon>Betaproteobacteria</taxon>
        <taxon>Neisseriales</taxon>
        <taxon>Chromobacteriaceae</taxon>
        <taxon>Aquitalea</taxon>
    </lineage>
</organism>
<evidence type="ECO:0000313" key="2">
    <source>
        <dbReference type="EMBL" id="PXX49020.1"/>
    </source>
</evidence>
<dbReference type="AlphaFoldDB" id="A0A318JVL2"/>
<dbReference type="InterPro" id="IPR055172">
    <property type="entry name" value="HTH_RsaL-like"/>
</dbReference>